<name>A0ABN7YGP0_9BURK</name>
<dbReference type="PROSITE" id="PS00595">
    <property type="entry name" value="AA_TRANSFER_CLASS_5"/>
    <property type="match status" value="1"/>
</dbReference>
<comment type="similarity">
    <text evidence="3 8">Belongs to the class-V pyridoxal-phosphate-dependent aminotransferase family. Csd subfamily.</text>
</comment>
<feature type="domain" description="Aminotransferase class V" evidence="9">
    <location>
        <begin position="42"/>
        <end position="410"/>
    </location>
</feature>
<dbReference type="Proteomes" id="UP000727654">
    <property type="component" value="Unassembled WGS sequence"/>
</dbReference>
<dbReference type="InterPro" id="IPR016454">
    <property type="entry name" value="Cysteine_dSase"/>
</dbReference>
<comment type="function">
    <text evidence="2 8">Catalyzes the removal of elemental sulfur and selenium atoms from L-cysteine, L-cystine, L-selenocysteine, and L-selenocystine to produce L-alanine.</text>
</comment>
<dbReference type="RefSeq" id="WP_290369550.1">
    <property type="nucleotide sequence ID" value="NZ_CAJZAI010000003.1"/>
</dbReference>
<keyword evidence="11" id="KW-1185">Reference proteome</keyword>
<accession>A0ABN7YGP0</accession>
<evidence type="ECO:0000256" key="7">
    <source>
        <dbReference type="RuleBase" id="RU004504"/>
    </source>
</evidence>
<evidence type="ECO:0000256" key="3">
    <source>
        <dbReference type="ARBA" id="ARBA00010447"/>
    </source>
</evidence>
<reference evidence="10 11" key="1">
    <citation type="submission" date="2021-08" db="EMBL/GenBank/DDBJ databases">
        <authorList>
            <person name="Peeters C."/>
        </authorList>
    </citation>
    <scope>NUCLEOTIDE SEQUENCE [LARGE SCALE GENOMIC DNA]</scope>
    <source>
        <strain evidence="10 11">LMG 23992</strain>
    </source>
</reference>
<evidence type="ECO:0000259" key="9">
    <source>
        <dbReference type="Pfam" id="PF00266"/>
    </source>
</evidence>
<proteinExistence type="inferred from homology"/>
<keyword evidence="4 8" id="KW-0808">Transferase</keyword>
<dbReference type="SUPFAM" id="SSF53383">
    <property type="entry name" value="PLP-dependent transferases"/>
    <property type="match status" value="1"/>
</dbReference>
<evidence type="ECO:0000256" key="4">
    <source>
        <dbReference type="ARBA" id="ARBA00022679"/>
    </source>
</evidence>
<dbReference type="InterPro" id="IPR000192">
    <property type="entry name" value="Aminotrans_V_dom"/>
</dbReference>
<dbReference type="Gene3D" id="3.90.1150.10">
    <property type="entry name" value="Aspartate Aminotransferase, domain 1"/>
    <property type="match status" value="1"/>
</dbReference>
<dbReference type="CDD" id="cd06453">
    <property type="entry name" value="SufS_like"/>
    <property type="match status" value="1"/>
</dbReference>
<dbReference type="EMBL" id="CAJZAI010000003">
    <property type="protein sequence ID" value="CAG9171072.1"/>
    <property type="molecule type" value="Genomic_DNA"/>
</dbReference>
<dbReference type="GO" id="GO:0031071">
    <property type="term" value="F:cysteine desulfurase activity"/>
    <property type="evidence" value="ECO:0007669"/>
    <property type="project" value="UniProtKB-EC"/>
</dbReference>
<dbReference type="Gene3D" id="3.40.640.10">
    <property type="entry name" value="Type I PLP-dependent aspartate aminotransferase-like (Major domain)"/>
    <property type="match status" value="1"/>
</dbReference>
<dbReference type="PANTHER" id="PTHR43586:SF8">
    <property type="entry name" value="CYSTEINE DESULFURASE 1, CHLOROPLASTIC"/>
    <property type="match status" value="1"/>
</dbReference>
<dbReference type="NCBIfam" id="TIGR01979">
    <property type="entry name" value="sufS"/>
    <property type="match status" value="1"/>
</dbReference>
<dbReference type="Pfam" id="PF00266">
    <property type="entry name" value="Aminotran_5"/>
    <property type="match status" value="1"/>
</dbReference>
<organism evidence="10 11">
    <name type="scientific">Cupriavidus laharis</name>
    <dbReference type="NCBI Taxonomy" id="151654"/>
    <lineage>
        <taxon>Bacteria</taxon>
        <taxon>Pseudomonadati</taxon>
        <taxon>Pseudomonadota</taxon>
        <taxon>Betaproteobacteria</taxon>
        <taxon>Burkholderiales</taxon>
        <taxon>Burkholderiaceae</taxon>
        <taxon>Cupriavidus</taxon>
    </lineage>
</organism>
<protein>
    <recommendedName>
        <fullName evidence="8">Cysteine desulfurase</fullName>
        <ecNumber evidence="8">2.8.1.7</ecNumber>
    </recommendedName>
</protein>
<evidence type="ECO:0000256" key="2">
    <source>
        <dbReference type="ARBA" id="ARBA00002824"/>
    </source>
</evidence>
<comment type="caution">
    <text evidence="10">The sequence shown here is derived from an EMBL/GenBank/DDBJ whole genome shotgun (WGS) entry which is preliminary data.</text>
</comment>
<evidence type="ECO:0000256" key="8">
    <source>
        <dbReference type="RuleBase" id="RU004506"/>
    </source>
</evidence>
<dbReference type="PIRSF" id="PIRSF005572">
    <property type="entry name" value="NifS"/>
    <property type="match status" value="1"/>
</dbReference>
<gene>
    <name evidence="10" type="primary">sufS</name>
    <name evidence="10" type="ORF">LMG23992_01927</name>
</gene>
<dbReference type="InterPro" id="IPR020578">
    <property type="entry name" value="Aminotrans_V_PyrdxlP_BS"/>
</dbReference>
<evidence type="ECO:0000256" key="5">
    <source>
        <dbReference type="ARBA" id="ARBA00022898"/>
    </source>
</evidence>
<dbReference type="InterPro" id="IPR015424">
    <property type="entry name" value="PyrdxlP-dep_Trfase"/>
</dbReference>
<evidence type="ECO:0000256" key="1">
    <source>
        <dbReference type="ARBA" id="ARBA00001933"/>
    </source>
</evidence>
<sequence>MNTAAHERIAVERAVPVARLEVERLRQDFPILRQTFHGKPLVYLDNAATTQKPQSVIDCEARYYGSLNANVHRGVHTLSQRATDAYEAARDAVRGLINAAGREEIVFVRGTTEAINLVAASFGQRLRPGDEILISAMEHHSNIVPWQLACQRSGASLQVAPINDAGELMLEQFARLLGPSTRMVAMTHLSNALGTVNPVRHIIELAHAQGIPVLIDGAQAVPHLKVDVQALDCDFYAFSGHKLYGPTGVGVLYGKAGLLDAMPPYQGGGDMIREVTFGRTTYNALPYKFEAGTPNIAGVIALGAAIGYVSALGLEAIAAHEHALLAYASAQAAQIAGLRMIGTAADKASILSFTLDGIHPHDVGTILDQHGVAVRAGHHCAMPVMERFGVPATVRASFALYNLREEVDALFAAVRAAQEVFA</sequence>
<evidence type="ECO:0000313" key="11">
    <source>
        <dbReference type="Proteomes" id="UP000727654"/>
    </source>
</evidence>
<dbReference type="PANTHER" id="PTHR43586">
    <property type="entry name" value="CYSTEINE DESULFURASE"/>
    <property type="match status" value="1"/>
</dbReference>
<comment type="cofactor">
    <cofactor evidence="1 7">
        <name>pyridoxal 5'-phosphate</name>
        <dbReference type="ChEBI" id="CHEBI:597326"/>
    </cofactor>
</comment>
<evidence type="ECO:0000313" key="10">
    <source>
        <dbReference type="EMBL" id="CAG9171072.1"/>
    </source>
</evidence>
<evidence type="ECO:0000256" key="6">
    <source>
        <dbReference type="ARBA" id="ARBA00050776"/>
    </source>
</evidence>
<dbReference type="InterPro" id="IPR015421">
    <property type="entry name" value="PyrdxlP-dep_Trfase_major"/>
</dbReference>
<comment type="catalytic activity">
    <reaction evidence="6 8">
        <text>(sulfur carrier)-H + L-cysteine = (sulfur carrier)-SH + L-alanine</text>
        <dbReference type="Rhea" id="RHEA:43892"/>
        <dbReference type="Rhea" id="RHEA-COMP:14737"/>
        <dbReference type="Rhea" id="RHEA-COMP:14739"/>
        <dbReference type="ChEBI" id="CHEBI:29917"/>
        <dbReference type="ChEBI" id="CHEBI:35235"/>
        <dbReference type="ChEBI" id="CHEBI:57972"/>
        <dbReference type="ChEBI" id="CHEBI:64428"/>
        <dbReference type="EC" id="2.8.1.7"/>
    </reaction>
</comment>
<keyword evidence="5 8" id="KW-0663">Pyridoxal phosphate</keyword>
<dbReference type="InterPro" id="IPR010970">
    <property type="entry name" value="Cys_dSase_SufS"/>
</dbReference>
<dbReference type="InterPro" id="IPR015422">
    <property type="entry name" value="PyrdxlP-dep_Trfase_small"/>
</dbReference>
<dbReference type="EC" id="2.8.1.7" evidence="8"/>